<evidence type="ECO:0000313" key="2">
    <source>
        <dbReference type="EMBL" id="NCI51140.1"/>
    </source>
</evidence>
<evidence type="ECO:0000256" key="1">
    <source>
        <dbReference type="SAM" id="Coils"/>
    </source>
</evidence>
<comment type="caution">
    <text evidence="2">The sequence shown here is derived from an EMBL/GenBank/DDBJ whole genome shotgun (WGS) entry which is preliminary data.</text>
</comment>
<keyword evidence="3" id="KW-1185">Reference proteome</keyword>
<proteinExistence type="predicted"/>
<evidence type="ECO:0000313" key="3">
    <source>
        <dbReference type="Proteomes" id="UP000753802"/>
    </source>
</evidence>
<dbReference type="Pfam" id="PF09903">
    <property type="entry name" value="DUF2130"/>
    <property type="match status" value="1"/>
</dbReference>
<dbReference type="Proteomes" id="UP000753802">
    <property type="component" value="Unassembled WGS sequence"/>
</dbReference>
<dbReference type="EMBL" id="JAACJS010000015">
    <property type="protein sequence ID" value="NCI51140.1"/>
    <property type="molecule type" value="Genomic_DNA"/>
</dbReference>
<sequence>MADYKITCPNCNTEFEPGESTRVQIENELRGKMEEWRKKKDEEFKKREQLFDQQLKAKEEETRKQIDAEKKRLKDELESSIRKSMASDFENQIQLLKQSDQEKEEKLREARKKELEFLQKEKMLQTKEEELELTLQRQLMEERERLKEQLQKDEAEKLSMKEQEFLLRLKEKDKQLEDQKKLVEEMRRKGEQGSTQLQGEVLELTLETLLKTEFSNDDIREVKKGEEGGDIIQEVRNELRKSCGVIVWETKRAKNWSDKWIDKLKEDTQKGNADIAVLVTQTVPKDVDRFGRKDGIWICCLADVKLVASILRESLIKHYETTRVLDNVSDKKETLYKYMTSNEFKQKWEAIITTYMNMQKQITKEKIRVSKDWAEREKQLQIMLHNSMGFLGDVKGIGGLEIKEINLLEEGENE</sequence>
<reference evidence="2 3" key="1">
    <citation type="submission" date="2020-01" db="EMBL/GenBank/DDBJ databases">
        <title>Genome analysis.</title>
        <authorList>
            <person name="Wu S."/>
            <person name="Wang G."/>
        </authorList>
    </citation>
    <scope>NUCLEOTIDE SEQUENCE [LARGE SCALE GENOMIC DNA]</scope>
    <source>
        <strain evidence="2 3">SYL130</strain>
    </source>
</reference>
<dbReference type="RefSeq" id="WP_161819432.1">
    <property type="nucleotide sequence ID" value="NZ_JAACJS010000015.1"/>
</dbReference>
<accession>A0ABX0A1P9</accession>
<keyword evidence="1" id="KW-0175">Coiled coil</keyword>
<gene>
    <name evidence="2" type="ORF">GWC95_14505</name>
</gene>
<feature type="coiled-coil region" evidence="1">
    <location>
        <begin position="33"/>
        <end position="189"/>
    </location>
</feature>
<name>A0ABX0A1P9_9BACT</name>
<dbReference type="InterPro" id="IPR019219">
    <property type="entry name" value="DUF2130"/>
</dbReference>
<organism evidence="2 3">
    <name type="scientific">Sediminibacterium roseum</name>
    <dbReference type="NCBI Taxonomy" id="1978412"/>
    <lineage>
        <taxon>Bacteria</taxon>
        <taxon>Pseudomonadati</taxon>
        <taxon>Bacteroidota</taxon>
        <taxon>Chitinophagia</taxon>
        <taxon>Chitinophagales</taxon>
        <taxon>Chitinophagaceae</taxon>
        <taxon>Sediminibacterium</taxon>
    </lineage>
</organism>
<protein>
    <submittedName>
        <fullName evidence="2">DUF2130 domain-containing protein</fullName>
    </submittedName>
</protein>